<evidence type="ECO:0000256" key="1">
    <source>
        <dbReference type="SAM" id="Phobius"/>
    </source>
</evidence>
<comment type="caution">
    <text evidence="2">The sequence shown here is derived from an EMBL/GenBank/DDBJ whole genome shotgun (WGS) entry which is preliminary data.</text>
</comment>
<sequence>MTTASVLSSHPIERTEWTPVTGNDLWQAAAKVVSDKPVTLWLFLKRLTSQVNLTLVFFLAVFGAIPSGFGTAEAADLGLDFPWGMAI</sequence>
<protein>
    <submittedName>
        <fullName evidence="2">Uncharacterized protein</fullName>
    </submittedName>
</protein>
<accession>A0ABR4CN48</accession>
<keyword evidence="3" id="KW-1185">Reference proteome</keyword>
<evidence type="ECO:0000313" key="3">
    <source>
        <dbReference type="Proteomes" id="UP001595075"/>
    </source>
</evidence>
<keyword evidence="1" id="KW-0812">Transmembrane</keyword>
<organism evidence="2 3">
    <name type="scientific">Oculimacula yallundae</name>
    <dbReference type="NCBI Taxonomy" id="86028"/>
    <lineage>
        <taxon>Eukaryota</taxon>
        <taxon>Fungi</taxon>
        <taxon>Dikarya</taxon>
        <taxon>Ascomycota</taxon>
        <taxon>Pezizomycotina</taxon>
        <taxon>Leotiomycetes</taxon>
        <taxon>Helotiales</taxon>
        <taxon>Ploettnerulaceae</taxon>
        <taxon>Oculimacula</taxon>
    </lineage>
</organism>
<keyword evidence="1" id="KW-1133">Transmembrane helix</keyword>
<feature type="transmembrane region" description="Helical" evidence="1">
    <location>
        <begin position="51"/>
        <end position="69"/>
    </location>
</feature>
<reference evidence="2 3" key="1">
    <citation type="journal article" date="2024" name="Commun. Biol.">
        <title>Comparative genomic analysis of thermophilic fungi reveals convergent evolutionary adaptations and gene losses.</title>
        <authorList>
            <person name="Steindorff A.S."/>
            <person name="Aguilar-Pontes M.V."/>
            <person name="Robinson A.J."/>
            <person name="Andreopoulos B."/>
            <person name="LaButti K."/>
            <person name="Kuo A."/>
            <person name="Mondo S."/>
            <person name="Riley R."/>
            <person name="Otillar R."/>
            <person name="Haridas S."/>
            <person name="Lipzen A."/>
            <person name="Grimwood J."/>
            <person name="Schmutz J."/>
            <person name="Clum A."/>
            <person name="Reid I.D."/>
            <person name="Moisan M.C."/>
            <person name="Butler G."/>
            <person name="Nguyen T.T.M."/>
            <person name="Dewar K."/>
            <person name="Conant G."/>
            <person name="Drula E."/>
            <person name="Henrissat B."/>
            <person name="Hansel C."/>
            <person name="Singer S."/>
            <person name="Hutchinson M.I."/>
            <person name="de Vries R.P."/>
            <person name="Natvig D.O."/>
            <person name="Powell A.J."/>
            <person name="Tsang A."/>
            <person name="Grigoriev I.V."/>
        </authorList>
    </citation>
    <scope>NUCLEOTIDE SEQUENCE [LARGE SCALE GENOMIC DNA]</scope>
    <source>
        <strain evidence="2 3">CBS 494.80</strain>
    </source>
</reference>
<dbReference type="Proteomes" id="UP001595075">
    <property type="component" value="Unassembled WGS sequence"/>
</dbReference>
<evidence type="ECO:0000313" key="2">
    <source>
        <dbReference type="EMBL" id="KAL2071128.1"/>
    </source>
</evidence>
<proteinExistence type="predicted"/>
<gene>
    <name evidence="2" type="ORF">VTL71DRAFT_12363</name>
</gene>
<name>A0ABR4CN48_9HELO</name>
<keyword evidence="1" id="KW-0472">Membrane</keyword>
<dbReference type="EMBL" id="JAZHXI010000005">
    <property type="protein sequence ID" value="KAL2071128.1"/>
    <property type="molecule type" value="Genomic_DNA"/>
</dbReference>